<evidence type="ECO:0000256" key="2">
    <source>
        <dbReference type="ARBA" id="ARBA00023125"/>
    </source>
</evidence>
<dbReference type="InterPro" id="IPR009057">
    <property type="entry name" value="Homeodomain-like_sf"/>
</dbReference>
<name>A0ABZ0GTR8_9GAMM</name>
<keyword evidence="1" id="KW-0805">Transcription regulation</keyword>
<dbReference type="PANTHER" id="PTHR47894:SF4">
    <property type="entry name" value="HTH-TYPE TRANSCRIPTIONAL REGULATOR GADX"/>
    <property type="match status" value="1"/>
</dbReference>
<dbReference type="EMBL" id="CP136600">
    <property type="protein sequence ID" value="WOH38827.1"/>
    <property type="molecule type" value="Genomic_DNA"/>
</dbReference>
<dbReference type="PANTHER" id="PTHR47894">
    <property type="entry name" value="HTH-TYPE TRANSCRIPTIONAL REGULATOR GADX"/>
    <property type="match status" value="1"/>
</dbReference>
<keyword evidence="2" id="KW-0238">DNA-binding</keyword>
<sequence length="329" mass="37678">MNNNLFAAKAVYLKVLIETLDSLKAPTDILLSKVGLAREQCLNEEFIILEYPLWQLMELSAQELNLDNFGELVANNFNENYFSKIDSGFFNQSDIYQGLQYYLGSMNKQSNMPAFWIKHDEAYSWLCRSGTPGITVGTWQMEQFVLRFLIYLLKRYLGAEWAPKIIKLKTSEPDVSACFLSTLDCEYVFSHKYSAIGIERHLLTNFAAWPSKLVTAKKGKAVPKKHTLLLKQLLKQNYFGLNPSALIIAKAVRINLRTLQRVLAEEHEQLSKLIDEDKSNKANHLLLNSDKSISDIAVILGYQDDGNFCRAYKSWQGQTPLQFRKAEKN</sequence>
<evidence type="ECO:0000313" key="6">
    <source>
        <dbReference type="Proteomes" id="UP001301442"/>
    </source>
</evidence>
<evidence type="ECO:0000313" key="5">
    <source>
        <dbReference type="EMBL" id="WOH38827.1"/>
    </source>
</evidence>
<dbReference type="RefSeq" id="WP_348397596.1">
    <property type="nucleotide sequence ID" value="NZ_CP136600.1"/>
</dbReference>
<reference evidence="5 6" key="1">
    <citation type="submission" date="2023-09" db="EMBL/GenBank/DDBJ databases">
        <authorList>
            <person name="Qi X."/>
        </authorList>
    </citation>
    <scope>NUCLEOTIDE SEQUENCE [LARGE SCALE GENOMIC DNA]</scope>
    <source>
        <strain evidence="5 6">S1-1</strain>
    </source>
</reference>
<keyword evidence="3" id="KW-0804">Transcription</keyword>
<protein>
    <submittedName>
        <fullName evidence="5">Helix-turn-helix transcriptional regulator</fullName>
    </submittedName>
</protein>
<feature type="domain" description="HTH araC/xylS-type" evidence="4">
    <location>
        <begin position="248"/>
        <end position="326"/>
    </location>
</feature>
<dbReference type="PROSITE" id="PS01124">
    <property type="entry name" value="HTH_ARAC_FAMILY_2"/>
    <property type="match status" value="1"/>
</dbReference>
<dbReference type="SUPFAM" id="SSF46689">
    <property type="entry name" value="Homeodomain-like"/>
    <property type="match status" value="1"/>
</dbReference>
<evidence type="ECO:0000256" key="3">
    <source>
        <dbReference type="ARBA" id="ARBA00023163"/>
    </source>
</evidence>
<accession>A0ABZ0GTR8</accession>
<dbReference type="Pfam" id="PF12833">
    <property type="entry name" value="HTH_18"/>
    <property type="match status" value="1"/>
</dbReference>
<dbReference type="SMART" id="SM00342">
    <property type="entry name" value="HTH_ARAC"/>
    <property type="match status" value="1"/>
</dbReference>
<dbReference type="Proteomes" id="UP001301442">
    <property type="component" value="Chromosome"/>
</dbReference>
<dbReference type="InterPro" id="IPR018060">
    <property type="entry name" value="HTH_AraC"/>
</dbReference>
<organism evidence="5 6">
    <name type="scientific">Thalassotalea fonticola</name>
    <dbReference type="NCBI Taxonomy" id="3065649"/>
    <lineage>
        <taxon>Bacteria</taxon>
        <taxon>Pseudomonadati</taxon>
        <taxon>Pseudomonadota</taxon>
        <taxon>Gammaproteobacteria</taxon>
        <taxon>Alteromonadales</taxon>
        <taxon>Colwelliaceae</taxon>
        <taxon>Thalassotalea</taxon>
    </lineage>
</organism>
<evidence type="ECO:0000256" key="1">
    <source>
        <dbReference type="ARBA" id="ARBA00023015"/>
    </source>
</evidence>
<gene>
    <name evidence="5" type="ORF">RI844_06300</name>
</gene>
<proteinExistence type="predicted"/>
<evidence type="ECO:0000259" key="4">
    <source>
        <dbReference type="PROSITE" id="PS01124"/>
    </source>
</evidence>
<keyword evidence="6" id="KW-1185">Reference proteome</keyword>
<dbReference type="Gene3D" id="1.10.10.60">
    <property type="entry name" value="Homeodomain-like"/>
    <property type="match status" value="1"/>
</dbReference>